<dbReference type="NCBIfam" id="TIGR01766">
    <property type="entry name" value="IS200/IS605 family accessory protein TnpB-like domain"/>
    <property type="match status" value="1"/>
</dbReference>
<dbReference type="Proteomes" id="UP000198923">
    <property type="component" value="Unassembled WGS sequence"/>
</dbReference>
<evidence type="ECO:0000313" key="3">
    <source>
        <dbReference type="EMBL" id="SDI43925.1"/>
    </source>
</evidence>
<accession>A0A1G8KKJ5</accession>
<feature type="domain" description="Cas12f1-like TNB" evidence="2">
    <location>
        <begin position="67"/>
        <end position="132"/>
    </location>
</feature>
<dbReference type="EMBL" id="FNCN01000052">
    <property type="protein sequence ID" value="SDI43925.1"/>
    <property type="molecule type" value="Genomic_DNA"/>
</dbReference>
<dbReference type="PANTHER" id="PTHR30405:SF25">
    <property type="entry name" value="RNA-GUIDED DNA ENDONUCLEASE INSQ-RELATED"/>
    <property type="match status" value="1"/>
</dbReference>
<keyword evidence="4" id="KW-1185">Reference proteome</keyword>
<reference evidence="3 4" key="1">
    <citation type="submission" date="2016-10" db="EMBL/GenBank/DDBJ databases">
        <authorList>
            <person name="de Groot N.N."/>
        </authorList>
    </citation>
    <scope>NUCLEOTIDE SEQUENCE [LARGE SCALE GENOMIC DNA]</scope>
    <source>
        <strain evidence="3 4">CPCC 201354</strain>
    </source>
</reference>
<dbReference type="NCBIfam" id="NF040570">
    <property type="entry name" value="guided_TnpB"/>
    <property type="match status" value="1"/>
</dbReference>
<sequence length="164" mass="17964">MHARVRRQRLDGAHKAANALVRGYDVIVHEDLKIANMTRSAAGTVERPGRNVAAKSGLNRSILDAGWGVFLRVLAHKAESAGRELIAVDPRYTSRTCSRCGHRARENRTTQAGFLCTACGHTAHADVNAAVNSTSWHAAQWHIPIRGLSSSLRFVESSTICDRR</sequence>
<dbReference type="PANTHER" id="PTHR30405">
    <property type="entry name" value="TRANSPOSASE"/>
    <property type="match status" value="1"/>
</dbReference>
<evidence type="ECO:0000313" key="4">
    <source>
        <dbReference type="Proteomes" id="UP000198923"/>
    </source>
</evidence>
<dbReference type="AlphaFoldDB" id="A0A1G8KKJ5"/>
<keyword evidence="1" id="KW-0238">DNA-binding</keyword>
<protein>
    <submittedName>
        <fullName evidence="3">Putative transposase</fullName>
    </submittedName>
</protein>
<organism evidence="3 4">
    <name type="scientific">Sinosporangium album</name>
    <dbReference type="NCBI Taxonomy" id="504805"/>
    <lineage>
        <taxon>Bacteria</taxon>
        <taxon>Bacillati</taxon>
        <taxon>Actinomycetota</taxon>
        <taxon>Actinomycetes</taxon>
        <taxon>Streptosporangiales</taxon>
        <taxon>Streptosporangiaceae</taxon>
        <taxon>Sinosporangium</taxon>
    </lineage>
</organism>
<dbReference type="STRING" id="504805.SAMN05421505_1522"/>
<evidence type="ECO:0000256" key="1">
    <source>
        <dbReference type="ARBA" id="ARBA00023125"/>
    </source>
</evidence>
<gene>
    <name evidence="3" type="ORF">SAMN05421505_1522</name>
</gene>
<dbReference type="Pfam" id="PF07282">
    <property type="entry name" value="Cas12f1-like_TNB"/>
    <property type="match status" value="1"/>
</dbReference>
<dbReference type="InterPro" id="IPR010095">
    <property type="entry name" value="Cas12f1-like_TNB"/>
</dbReference>
<proteinExistence type="predicted"/>
<dbReference type="RefSeq" id="WP_245691538.1">
    <property type="nucleotide sequence ID" value="NZ_FNCN01000052.1"/>
</dbReference>
<name>A0A1G8KKJ5_9ACTN</name>
<evidence type="ECO:0000259" key="2">
    <source>
        <dbReference type="Pfam" id="PF07282"/>
    </source>
</evidence>
<dbReference type="InterPro" id="IPR051399">
    <property type="entry name" value="RNA-guided_DNA_endo/Transpos"/>
</dbReference>
<dbReference type="GO" id="GO:0003677">
    <property type="term" value="F:DNA binding"/>
    <property type="evidence" value="ECO:0007669"/>
    <property type="project" value="UniProtKB-KW"/>
</dbReference>